<organism evidence="8 9">
    <name type="scientific">Steroidobacter flavus</name>
    <dbReference type="NCBI Taxonomy" id="1842136"/>
    <lineage>
        <taxon>Bacteria</taxon>
        <taxon>Pseudomonadati</taxon>
        <taxon>Pseudomonadota</taxon>
        <taxon>Gammaproteobacteria</taxon>
        <taxon>Steroidobacterales</taxon>
        <taxon>Steroidobacteraceae</taxon>
        <taxon>Steroidobacter</taxon>
    </lineage>
</organism>
<keyword evidence="9" id="KW-1185">Reference proteome</keyword>
<keyword evidence="4" id="KW-0238">DNA-binding</keyword>
<dbReference type="RefSeq" id="WP_380600827.1">
    <property type="nucleotide sequence ID" value="NZ_JBHSDU010000010.1"/>
</dbReference>
<evidence type="ECO:0000259" key="6">
    <source>
        <dbReference type="Pfam" id="PF04542"/>
    </source>
</evidence>
<proteinExistence type="inferred from homology"/>
<dbReference type="InterPro" id="IPR013324">
    <property type="entry name" value="RNA_pol_sigma_r3/r4-like"/>
</dbReference>
<evidence type="ECO:0000313" key="8">
    <source>
        <dbReference type="EMBL" id="MFC4311893.1"/>
    </source>
</evidence>
<name>A0ABV8SW93_9GAMM</name>
<comment type="similarity">
    <text evidence="1">Belongs to the sigma-70 factor family. ECF subfamily.</text>
</comment>
<gene>
    <name evidence="8" type="ORF">ACFPN2_22620</name>
</gene>
<dbReference type="InterPro" id="IPR007627">
    <property type="entry name" value="RNA_pol_sigma70_r2"/>
</dbReference>
<dbReference type="InterPro" id="IPR014284">
    <property type="entry name" value="RNA_pol_sigma-70_dom"/>
</dbReference>
<evidence type="ECO:0000256" key="1">
    <source>
        <dbReference type="ARBA" id="ARBA00010641"/>
    </source>
</evidence>
<evidence type="ECO:0000313" key="9">
    <source>
        <dbReference type="Proteomes" id="UP001595904"/>
    </source>
</evidence>
<dbReference type="Pfam" id="PF08281">
    <property type="entry name" value="Sigma70_r4_2"/>
    <property type="match status" value="1"/>
</dbReference>
<dbReference type="EMBL" id="JBHSDU010000010">
    <property type="protein sequence ID" value="MFC4311893.1"/>
    <property type="molecule type" value="Genomic_DNA"/>
</dbReference>
<dbReference type="Gene3D" id="1.10.10.10">
    <property type="entry name" value="Winged helix-like DNA-binding domain superfamily/Winged helix DNA-binding domain"/>
    <property type="match status" value="1"/>
</dbReference>
<dbReference type="Gene3D" id="1.10.1740.10">
    <property type="match status" value="1"/>
</dbReference>
<feature type="domain" description="RNA polymerase sigma factor 70 region 4 type 2" evidence="7">
    <location>
        <begin position="104"/>
        <end position="153"/>
    </location>
</feature>
<evidence type="ECO:0000256" key="4">
    <source>
        <dbReference type="ARBA" id="ARBA00023125"/>
    </source>
</evidence>
<dbReference type="InterPro" id="IPR036388">
    <property type="entry name" value="WH-like_DNA-bd_sf"/>
</dbReference>
<dbReference type="NCBIfam" id="TIGR02937">
    <property type="entry name" value="sigma70-ECF"/>
    <property type="match status" value="1"/>
</dbReference>
<feature type="domain" description="RNA polymerase sigma-70 region 2" evidence="6">
    <location>
        <begin position="18"/>
        <end position="74"/>
    </location>
</feature>
<evidence type="ECO:0000256" key="5">
    <source>
        <dbReference type="ARBA" id="ARBA00023163"/>
    </source>
</evidence>
<dbReference type="SUPFAM" id="SSF88659">
    <property type="entry name" value="Sigma3 and sigma4 domains of RNA polymerase sigma factors"/>
    <property type="match status" value="1"/>
</dbReference>
<dbReference type="PANTHER" id="PTHR43133">
    <property type="entry name" value="RNA POLYMERASE ECF-TYPE SIGMA FACTO"/>
    <property type="match status" value="1"/>
</dbReference>
<keyword evidence="2" id="KW-0805">Transcription regulation</keyword>
<dbReference type="InterPro" id="IPR013249">
    <property type="entry name" value="RNA_pol_sigma70_r4_t2"/>
</dbReference>
<dbReference type="InterPro" id="IPR013325">
    <property type="entry name" value="RNA_pol_sigma_r2"/>
</dbReference>
<sequence>MGNGNLLMTWRTRWNRNLLRFLGSRARKQDIEDLAQETYLRLLRARDLDDVHNPEAYLISVASHVISEWKQRQQPFDSASFDETSLAAERIDLEAEADARTSQRRIDEALAGVSPMMHAVLLLRLRDDRSCKDIARDLGLSERQVKRQLAHGYEILRRALQEVSPS</sequence>
<dbReference type="Proteomes" id="UP001595904">
    <property type="component" value="Unassembled WGS sequence"/>
</dbReference>
<accession>A0ABV8SW93</accession>
<dbReference type="PANTHER" id="PTHR43133:SF8">
    <property type="entry name" value="RNA POLYMERASE SIGMA FACTOR HI_1459-RELATED"/>
    <property type="match status" value="1"/>
</dbReference>
<dbReference type="Pfam" id="PF04542">
    <property type="entry name" value="Sigma70_r2"/>
    <property type="match status" value="1"/>
</dbReference>
<keyword evidence="3" id="KW-0731">Sigma factor</keyword>
<protein>
    <submittedName>
        <fullName evidence="8">RNA polymerase sigma factor</fullName>
    </submittedName>
</protein>
<evidence type="ECO:0000259" key="7">
    <source>
        <dbReference type="Pfam" id="PF08281"/>
    </source>
</evidence>
<evidence type="ECO:0000256" key="2">
    <source>
        <dbReference type="ARBA" id="ARBA00023015"/>
    </source>
</evidence>
<reference evidence="9" key="1">
    <citation type="journal article" date="2019" name="Int. J. Syst. Evol. Microbiol.">
        <title>The Global Catalogue of Microorganisms (GCM) 10K type strain sequencing project: providing services to taxonomists for standard genome sequencing and annotation.</title>
        <authorList>
            <consortium name="The Broad Institute Genomics Platform"/>
            <consortium name="The Broad Institute Genome Sequencing Center for Infectious Disease"/>
            <person name="Wu L."/>
            <person name="Ma J."/>
        </authorList>
    </citation>
    <scope>NUCLEOTIDE SEQUENCE [LARGE SCALE GENOMIC DNA]</scope>
    <source>
        <strain evidence="9">CGMCC 1.10759</strain>
    </source>
</reference>
<dbReference type="SUPFAM" id="SSF88946">
    <property type="entry name" value="Sigma2 domain of RNA polymerase sigma factors"/>
    <property type="match status" value="1"/>
</dbReference>
<evidence type="ECO:0000256" key="3">
    <source>
        <dbReference type="ARBA" id="ARBA00023082"/>
    </source>
</evidence>
<dbReference type="InterPro" id="IPR039425">
    <property type="entry name" value="RNA_pol_sigma-70-like"/>
</dbReference>
<keyword evidence="5" id="KW-0804">Transcription</keyword>
<comment type="caution">
    <text evidence="8">The sequence shown here is derived from an EMBL/GenBank/DDBJ whole genome shotgun (WGS) entry which is preliminary data.</text>
</comment>